<dbReference type="EMBL" id="LGRX02012742">
    <property type="protein sequence ID" value="KAK3266915.1"/>
    <property type="molecule type" value="Genomic_DNA"/>
</dbReference>
<evidence type="ECO:0000313" key="1">
    <source>
        <dbReference type="EMBL" id="KAK3266915.1"/>
    </source>
</evidence>
<dbReference type="AlphaFoldDB" id="A0AAE0L082"/>
<keyword evidence="2" id="KW-1185">Reference proteome</keyword>
<evidence type="ECO:0000313" key="2">
    <source>
        <dbReference type="Proteomes" id="UP001190700"/>
    </source>
</evidence>
<name>A0AAE0L082_9CHLO</name>
<proteinExistence type="predicted"/>
<comment type="caution">
    <text evidence="1">The sequence shown here is derived from an EMBL/GenBank/DDBJ whole genome shotgun (WGS) entry which is preliminary data.</text>
</comment>
<sequence>MAASPSTMAEIDFANFSEGDINLSDVKLPEAKRRKKDVAAEEELVLCPVPYHTFEDQFDGKVKQNQRCGNIACFVNATVRSKDLIPTNNESLRASLSVIDEVPRVDNLITTSFNPGETYRTKYTDIPMVPGGQVICNFGIAMSPTMYKQAVALGKRAAAQAGQKFVDKMQGLPSDPSDPSKTVVLRKLPLVCNGDTVQKLAICGSLRFHWLRAFFKKTFEGRYCESCVAFGEHDVPCMFVDIEDERAVVQIFGKLGYKVKNP</sequence>
<protein>
    <submittedName>
        <fullName evidence="1">Uncharacterized protein</fullName>
    </submittedName>
</protein>
<reference evidence="1 2" key="1">
    <citation type="journal article" date="2015" name="Genome Biol. Evol.">
        <title>Comparative Genomics of a Bacterivorous Green Alga Reveals Evolutionary Causalities and Consequences of Phago-Mixotrophic Mode of Nutrition.</title>
        <authorList>
            <person name="Burns J.A."/>
            <person name="Paasch A."/>
            <person name="Narechania A."/>
            <person name="Kim E."/>
        </authorList>
    </citation>
    <scope>NUCLEOTIDE SEQUENCE [LARGE SCALE GENOMIC DNA]</scope>
    <source>
        <strain evidence="1 2">PLY_AMNH</strain>
    </source>
</reference>
<organism evidence="1 2">
    <name type="scientific">Cymbomonas tetramitiformis</name>
    <dbReference type="NCBI Taxonomy" id="36881"/>
    <lineage>
        <taxon>Eukaryota</taxon>
        <taxon>Viridiplantae</taxon>
        <taxon>Chlorophyta</taxon>
        <taxon>Pyramimonadophyceae</taxon>
        <taxon>Pyramimonadales</taxon>
        <taxon>Pyramimonadaceae</taxon>
        <taxon>Cymbomonas</taxon>
    </lineage>
</organism>
<accession>A0AAE0L082</accession>
<gene>
    <name evidence="1" type="ORF">CYMTET_24492</name>
</gene>
<dbReference type="Proteomes" id="UP001190700">
    <property type="component" value="Unassembled WGS sequence"/>
</dbReference>